<evidence type="ECO:0000256" key="4">
    <source>
        <dbReference type="ARBA" id="ARBA00022989"/>
    </source>
</evidence>
<dbReference type="Gene3D" id="1.20.120.1220">
    <property type="match status" value="1"/>
</dbReference>
<gene>
    <name evidence="8" type="ORF">FEZ63_17270</name>
</gene>
<dbReference type="InterPro" id="IPR052218">
    <property type="entry name" value="Preflagellin_Peptidase"/>
</dbReference>
<feature type="transmembrane region" description="Helical" evidence="6">
    <location>
        <begin position="12"/>
        <end position="33"/>
    </location>
</feature>
<feature type="transmembrane region" description="Helical" evidence="6">
    <location>
        <begin position="155"/>
        <end position="176"/>
    </location>
</feature>
<organism evidence="8 9">
    <name type="scientific">Microvirga brassicacearum</name>
    <dbReference type="NCBI Taxonomy" id="2580413"/>
    <lineage>
        <taxon>Bacteria</taxon>
        <taxon>Pseudomonadati</taxon>
        <taxon>Pseudomonadota</taxon>
        <taxon>Alphaproteobacteria</taxon>
        <taxon>Hyphomicrobiales</taxon>
        <taxon>Methylobacteriaceae</taxon>
        <taxon>Microvirga</taxon>
    </lineage>
</organism>
<keyword evidence="3 6" id="KW-0812">Transmembrane</keyword>
<keyword evidence="4 6" id="KW-1133">Transmembrane helix</keyword>
<evidence type="ECO:0000313" key="9">
    <source>
        <dbReference type="Proteomes" id="UP000325684"/>
    </source>
</evidence>
<comment type="subcellular location">
    <subcellularLocation>
        <location evidence="1">Cell membrane</location>
        <topology evidence="1">Multi-pass membrane protein</topology>
    </subcellularLocation>
</comment>
<evidence type="ECO:0000313" key="8">
    <source>
        <dbReference type="EMBL" id="KAB0265799.1"/>
    </source>
</evidence>
<feature type="transmembrane region" description="Helical" evidence="6">
    <location>
        <begin position="45"/>
        <end position="65"/>
    </location>
</feature>
<dbReference type="GO" id="GO:0004190">
    <property type="term" value="F:aspartic-type endopeptidase activity"/>
    <property type="evidence" value="ECO:0007669"/>
    <property type="project" value="InterPro"/>
</dbReference>
<dbReference type="PANTHER" id="PTHR36506:SF1">
    <property type="entry name" value="PREFLAGELLIN PEPTIDASE"/>
    <property type="match status" value="1"/>
</dbReference>
<dbReference type="OrthoDB" id="5329005at2"/>
<dbReference type="EMBL" id="VCMV01000029">
    <property type="protein sequence ID" value="KAB0265799.1"/>
    <property type="molecule type" value="Genomic_DNA"/>
</dbReference>
<accession>A0A5N3P7T7</accession>
<dbReference type="Pfam" id="PF01478">
    <property type="entry name" value="Peptidase_A24"/>
    <property type="match status" value="1"/>
</dbReference>
<protein>
    <submittedName>
        <fullName evidence="8">Peptidase</fullName>
    </submittedName>
</protein>
<keyword evidence="5 6" id="KW-0472">Membrane</keyword>
<keyword evidence="2" id="KW-1003">Cell membrane</keyword>
<dbReference type="InterPro" id="IPR000045">
    <property type="entry name" value="Prepilin_IV_endopep_pep"/>
</dbReference>
<evidence type="ECO:0000256" key="3">
    <source>
        <dbReference type="ARBA" id="ARBA00022692"/>
    </source>
</evidence>
<evidence type="ECO:0000256" key="1">
    <source>
        <dbReference type="ARBA" id="ARBA00004651"/>
    </source>
</evidence>
<keyword evidence="9" id="KW-1185">Reference proteome</keyword>
<dbReference type="GO" id="GO:0005886">
    <property type="term" value="C:plasma membrane"/>
    <property type="evidence" value="ECO:0007669"/>
    <property type="project" value="UniProtKB-SubCell"/>
</dbReference>
<reference evidence="8 9" key="1">
    <citation type="journal article" date="2019" name="Microorganisms">
        <title>Genome Insights into the Novel Species Microvirga brassicacearum, a Rapeseed Endophyte with Biotechnological Potential.</title>
        <authorList>
            <person name="Jimenez-Gomez A."/>
            <person name="Saati-Santamaria Z."/>
            <person name="Igual J.M."/>
            <person name="Rivas R."/>
            <person name="Mateos P.F."/>
            <person name="Garcia-Fraile P."/>
        </authorList>
    </citation>
    <scope>NUCLEOTIDE SEQUENCE [LARGE SCALE GENOMIC DNA]</scope>
    <source>
        <strain evidence="8 9">CDVBN77</strain>
    </source>
</reference>
<evidence type="ECO:0000256" key="2">
    <source>
        <dbReference type="ARBA" id="ARBA00022475"/>
    </source>
</evidence>
<evidence type="ECO:0000259" key="7">
    <source>
        <dbReference type="Pfam" id="PF01478"/>
    </source>
</evidence>
<proteinExistence type="predicted"/>
<evidence type="ECO:0000256" key="5">
    <source>
        <dbReference type="ARBA" id="ARBA00023136"/>
    </source>
</evidence>
<feature type="transmembrane region" description="Helical" evidence="6">
    <location>
        <begin position="111"/>
        <end position="135"/>
    </location>
</feature>
<comment type="caution">
    <text evidence="8">The sequence shown here is derived from an EMBL/GenBank/DDBJ whole genome shotgun (WGS) entry which is preliminary data.</text>
</comment>
<feature type="domain" description="Prepilin type IV endopeptidase peptidase" evidence="7">
    <location>
        <begin position="24"/>
        <end position="126"/>
    </location>
</feature>
<dbReference type="PANTHER" id="PTHR36506">
    <property type="entry name" value="PREFLAGELLIN PEPTIDASE"/>
    <property type="match status" value="1"/>
</dbReference>
<evidence type="ECO:0000256" key="6">
    <source>
        <dbReference type="SAM" id="Phobius"/>
    </source>
</evidence>
<dbReference type="Proteomes" id="UP000325684">
    <property type="component" value="Unassembled WGS sequence"/>
</dbReference>
<feature type="transmembrane region" description="Helical" evidence="6">
    <location>
        <begin position="71"/>
        <end position="90"/>
    </location>
</feature>
<dbReference type="AlphaFoldDB" id="A0A5N3P7T7"/>
<sequence length="180" mass="18936">MHISFRGSPVTISIGASVTAGACFIAAVLWAGAADLVTMKIRNGLVLFLIAGYIILAPLSGIAWLDIGWSIAVAAGVLACMFVLFGLGWIGGGDAKLAAVIALWLGADHALAYILYTALFGGILTIVLLQFRLMVLPLQCLTVPWIMRLHAPETGVPYGVAITAAALFIFPATHWMKALT</sequence>
<name>A0A5N3P7T7_9HYPH</name>
<dbReference type="PROSITE" id="PS51257">
    <property type="entry name" value="PROKAR_LIPOPROTEIN"/>
    <property type="match status" value="1"/>
</dbReference>